<dbReference type="GO" id="GO:0009366">
    <property type="term" value="C:enterobactin synthetase complex"/>
    <property type="evidence" value="ECO:0007669"/>
    <property type="project" value="TreeGrafter"/>
</dbReference>
<protein>
    <recommendedName>
        <fullName evidence="1">Condensation domain-containing protein</fullName>
    </recommendedName>
</protein>
<evidence type="ECO:0000259" key="1">
    <source>
        <dbReference type="Pfam" id="PF00668"/>
    </source>
</evidence>
<dbReference type="Proteomes" id="UP000313066">
    <property type="component" value="Unassembled WGS sequence"/>
</dbReference>
<dbReference type="AlphaFoldDB" id="A0A5N6BQV7"/>
<dbReference type="Pfam" id="PF00668">
    <property type="entry name" value="Condensation"/>
    <property type="match status" value="1"/>
</dbReference>
<accession>A0A5N6BQV7</accession>
<keyword evidence="3" id="KW-1185">Reference proteome</keyword>
<dbReference type="RefSeq" id="WP_139576668.1">
    <property type="nucleotide sequence ID" value="NZ_VDMA02000012.1"/>
</dbReference>
<organism evidence="2 3">
    <name type="scientific">Microbispora catharanthi</name>
    <dbReference type="NCBI Taxonomy" id="1712871"/>
    <lineage>
        <taxon>Bacteria</taxon>
        <taxon>Bacillati</taxon>
        <taxon>Actinomycetota</taxon>
        <taxon>Actinomycetes</taxon>
        <taxon>Streptosporangiales</taxon>
        <taxon>Streptosporangiaceae</taxon>
        <taxon>Microbispora</taxon>
    </lineage>
</organism>
<dbReference type="InterPro" id="IPR023213">
    <property type="entry name" value="CAT-like_dom_sf"/>
</dbReference>
<dbReference type="GO" id="GO:0047527">
    <property type="term" value="F:2,3-dihydroxybenzoate-serine ligase activity"/>
    <property type="evidence" value="ECO:0007669"/>
    <property type="project" value="TreeGrafter"/>
</dbReference>
<proteinExistence type="predicted"/>
<dbReference type="GO" id="GO:0031177">
    <property type="term" value="F:phosphopantetheine binding"/>
    <property type="evidence" value="ECO:0007669"/>
    <property type="project" value="TreeGrafter"/>
</dbReference>
<dbReference type="GO" id="GO:0009239">
    <property type="term" value="P:enterobactin biosynthetic process"/>
    <property type="evidence" value="ECO:0007669"/>
    <property type="project" value="TreeGrafter"/>
</dbReference>
<feature type="domain" description="Condensation" evidence="1">
    <location>
        <begin position="11"/>
        <end position="330"/>
    </location>
</feature>
<dbReference type="Gene3D" id="3.30.559.30">
    <property type="entry name" value="Nonribosomal peptide synthetase, condensation domain"/>
    <property type="match status" value="1"/>
</dbReference>
<sequence>MVTVAFSGSREGQAPLTWGQRLIWRAVHLMGDSQTFLSCPWVLPVYGRRDLGSVLDALRVLLERHESLRTTFALTPEGPVQRVRRGGELAVDLVDAGQERALRVAERLAGELGRTPFAHDRDLPLRCAVVVKNGRPMALAVAFSHLAVDFQALNTLSEEWKALLRGEELPPAEWQPMDQAAAEREEPYPARSARSVRYWHSVLAEGPLDVFDHPPREADDPRFIEVGMESVALATAAQRLAERWTMSTTSVLLAACATVLAVVSGRPRAVMQLVHSNRRDARVRTMVGTVEQDGLFVLDLPATDFAAACRAAQRGALRAYRNAHYDPFEMQAMREEIGRRRGREPDLDAFFNDRRTVGTWPGLPPVGPDEDVARLTENTRTYVTNAWPGVRFKAFFTVVSAPDTGKLSLIVDTAYLPPHTAEAMLRGVEALLVRALTEEVPIAAVPEVCGVGPYDGRLRTAGSPGADRSR</sequence>
<dbReference type="PANTHER" id="PTHR45527">
    <property type="entry name" value="NONRIBOSOMAL PEPTIDE SYNTHETASE"/>
    <property type="match status" value="1"/>
</dbReference>
<name>A0A5N6BQV7_9ACTN</name>
<dbReference type="InterPro" id="IPR001242">
    <property type="entry name" value="Condensation_dom"/>
</dbReference>
<evidence type="ECO:0000313" key="3">
    <source>
        <dbReference type="Proteomes" id="UP000313066"/>
    </source>
</evidence>
<dbReference type="GO" id="GO:0043041">
    <property type="term" value="P:amino acid activation for nonribosomal peptide biosynthetic process"/>
    <property type="evidence" value="ECO:0007669"/>
    <property type="project" value="TreeGrafter"/>
</dbReference>
<dbReference type="EMBL" id="VDMA02000012">
    <property type="protein sequence ID" value="KAB8182825.1"/>
    <property type="molecule type" value="Genomic_DNA"/>
</dbReference>
<dbReference type="GO" id="GO:0008610">
    <property type="term" value="P:lipid biosynthetic process"/>
    <property type="evidence" value="ECO:0007669"/>
    <property type="project" value="UniProtKB-ARBA"/>
</dbReference>
<dbReference type="PANTHER" id="PTHR45527:SF1">
    <property type="entry name" value="FATTY ACID SYNTHASE"/>
    <property type="match status" value="1"/>
</dbReference>
<dbReference type="Gene3D" id="3.30.559.10">
    <property type="entry name" value="Chloramphenicol acetyltransferase-like domain"/>
    <property type="match status" value="1"/>
</dbReference>
<dbReference type="GO" id="GO:0005829">
    <property type="term" value="C:cytosol"/>
    <property type="evidence" value="ECO:0007669"/>
    <property type="project" value="TreeGrafter"/>
</dbReference>
<dbReference type="SUPFAM" id="SSF52777">
    <property type="entry name" value="CoA-dependent acyltransferases"/>
    <property type="match status" value="2"/>
</dbReference>
<evidence type="ECO:0000313" key="2">
    <source>
        <dbReference type="EMBL" id="KAB8182825.1"/>
    </source>
</evidence>
<reference evidence="2 3" key="1">
    <citation type="submission" date="2019-10" db="EMBL/GenBank/DDBJ databases">
        <title>Nonomuraea sp. nov., isolated from Phyllanthus amarus.</title>
        <authorList>
            <person name="Klykleung N."/>
            <person name="Tanasupawat S."/>
        </authorList>
    </citation>
    <scope>NUCLEOTIDE SEQUENCE [LARGE SCALE GENOMIC DNA]</scope>
    <source>
        <strain evidence="2 3">CR1-09</strain>
    </source>
</reference>
<gene>
    <name evidence="2" type="ORF">FH610_022840</name>
</gene>
<comment type="caution">
    <text evidence="2">The sequence shown here is derived from an EMBL/GenBank/DDBJ whole genome shotgun (WGS) entry which is preliminary data.</text>
</comment>